<dbReference type="PANTHER" id="PTHR10131">
    <property type="entry name" value="TNF RECEPTOR ASSOCIATED FACTOR"/>
    <property type="match status" value="1"/>
</dbReference>
<dbReference type="RefSeq" id="XP_038063580.1">
    <property type="nucleotide sequence ID" value="XM_038207652.1"/>
</dbReference>
<evidence type="ECO:0000313" key="12">
    <source>
        <dbReference type="EnsemblMetazoa" id="XP_038063579.1"/>
    </source>
</evidence>
<keyword evidence="6 7" id="KW-0862">Zinc</keyword>
<dbReference type="InterPro" id="IPR017907">
    <property type="entry name" value="Znf_RING_CS"/>
</dbReference>
<dbReference type="Pfam" id="PF02176">
    <property type="entry name" value="zf-TRAF"/>
    <property type="match status" value="2"/>
</dbReference>
<dbReference type="EnsemblMetazoa" id="XM_038207652.1">
    <property type="protein sequence ID" value="XP_038063580.1"/>
    <property type="gene ID" value="LOC119734263"/>
</dbReference>
<dbReference type="RefSeq" id="XP_038063579.1">
    <property type="nucleotide sequence ID" value="XM_038207651.1"/>
</dbReference>
<dbReference type="GeneID" id="119734263"/>
<dbReference type="EnsemblMetazoa" id="XM_038207650.1">
    <property type="protein sequence ID" value="XP_038063578.1"/>
    <property type="gene ID" value="LOC119734263"/>
</dbReference>
<dbReference type="Gene3D" id="2.60.210.10">
    <property type="entry name" value="Apoptosis, Tumor Necrosis Factor Receptor Associated Protein 2, Chain A"/>
    <property type="match status" value="1"/>
</dbReference>
<dbReference type="GO" id="GO:0005737">
    <property type="term" value="C:cytoplasm"/>
    <property type="evidence" value="ECO:0007669"/>
    <property type="project" value="UniProtKB-SubCell"/>
</dbReference>
<sequence>MAHNSRSSNDRAGKSTKDTPTTGGYDAEFHPPLDTKYICPVCLAALRGPLQTKCGHRFCKMCMQRIIGNRPHAKCPVDKSWLDVKKDIFEDVAVEREILSMTVVCSNAGSGCEWRGDLRHLQTHCNTCPCTKLVCPNGCEEQYLRGKSEEHLRDCPLQVLDCSHCGETIIRKDASRHQLLACPKYPIQCEECGQEGIVREEMSKHTDVNDGDCPSTLVQCDYRELGCQCQVKRSELSSHYQEATNDHMQILLTNVITQKALLQTQSASLEERNQNCSQLISAMEEMKKCLKEKDELVNQQVERISHLENTNYNGCLHWKIDLNSYARSNNTSTRILSPAFYTSRPGYKLSACLELDGHVTGNTSYTSLFIVLQQGDFDDRLPFPFSTKCNVTLFDQSERNGRRNSSDFATTITCGNMSRARSGEVRDQFRGRLKLMQTDALSQGRFCKDGVLFMRIDVDLSPTLHY</sequence>
<evidence type="ECO:0000256" key="2">
    <source>
        <dbReference type="ARBA" id="ARBA00022490"/>
    </source>
</evidence>
<proteinExistence type="predicted"/>
<dbReference type="Pfam" id="PF00097">
    <property type="entry name" value="zf-C3HC4"/>
    <property type="match status" value="1"/>
</dbReference>
<dbReference type="PROSITE" id="PS50089">
    <property type="entry name" value="ZF_RING_2"/>
    <property type="match status" value="1"/>
</dbReference>
<dbReference type="EnsemblMetazoa" id="XM_038207651.1">
    <property type="protein sequence ID" value="XP_038063579.1"/>
    <property type="gene ID" value="LOC119734263"/>
</dbReference>
<keyword evidence="5 7" id="KW-0863">Zinc-finger</keyword>
<dbReference type="PROSITE" id="PS50145">
    <property type="entry name" value="ZF_TRAF"/>
    <property type="match status" value="2"/>
</dbReference>
<evidence type="ECO:0000256" key="9">
    <source>
        <dbReference type="SAM" id="MobiDB-lite"/>
    </source>
</evidence>
<name>A0A914AJI6_PATMI</name>
<dbReference type="GO" id="GO:0042981">
    <property type="term" value="P:regulation of apoptotic process"/>
    <property type="evidence" value="ECO:0007669"/>
    <property type="project" value="InterPro"/>
</dbReference>
<dbReference type="GO" id="GO:0045087">
    <property type="term" value="P:innate immune response"/>
    <property type="evidence" value="ECO:0007669"/>
    <property type="project" value="TreeGrafter"/>
</dbReference>
<feature type="domain" description="TRAF-type" evidence="11">
    <location>
        <begin position="123"/>
        <end position="165"/>
    </location>
</feature>
<dbReference type="SUPFAM" id="SSF57850">
    <property type="entry name" value="RING/U-box"/>
    <property type="match status" value="1"/>
</dbReference>
<dbReference type="InterPro" id="IPR049342">
    <property type="entry name" value="TRAF1-6_MATH_dom"/>
</dbReference>
<dbReference type="GO" id="GO:0031663">
    <property type="term" value="P:lipopolysaccharide-mediated signaling pathway"/>
    <property type="evidence" value="ECO:0007669"/>
    <property type="project" value="TreeGrafter"/>
</dbReference>
<evidence type="ECO:0000259" key="11">
    <source>
        <dbReference type="PROSITE" id="PS50145"/>
    </source>
</evidence>
<dbReference type="EnsemblMetazoa" id="XM_038207654.1">
    <property type="protein sequence ID" value="XP_038063582.1"/>
    <property type="gene ID" value="LOC119734263"/>
</dbReference>
<dbReference type="InterPro" id="IPR008974">
    <property type="entry name" value="TRAF-like"/>
</dbReference>
<dbReference type="RefSeq" id="XP_038063582.1">
    <property type="nucleotide sequence ID" value="XM_038207654.1"/>
</dbReference>
<dbReference type="EnsemblMetazoa" id="XM_038207653.1">
    <property type="protein sequence ID" value="XP_038063581.1"/>
    <property type="gene ID" value="LOC119734263"/>
</dbReference>
<evidence type="ECO:0000256" key="5">
    <source>
        <dbReference type="ARBA" id="ARBA00022771"/>
    </source>
</evidence>
<evidence type="ECO:0000256" key="7">
    <source>
        <dbReference type="PROSITE-ProRule" id="PRU00207"/>
    </source>
</evidence>
<dbReference type="Pfam" id="PF21355">
    <property type="entry name" value="TRAF-mep_MATH"/>
    <property type="match status" value="1"/>
</dbReference>
<dbReference type="SUPFAM" id="SSF49599">
    <property type="entry name" value="TRAF domain-like"/>
    <property type="match status" value="2"/>
</dbReference>
<dbReference type="GO" id="GO:0043122">
    <property type="term" value="P:regulation of canonical NF-kappaB signal transduction"/>
    <property type="evidence" value="ECO:0007669"/>
    <property type="project" value="TreeGrafter"/>
</dbReference>
<feature type="domain" description="RING-type" evidence="10">
    <location>
        <begin position="39"/>
        <end position="79"/>
    </location>
</feature>
<dbReference type="GO" id="GO:0008270">
    <property type="term" value="F:zinc ion binding"/>
    <property type="evidence" value="ECO:0007669"/>
    <property type="project" value="UniProtKB-KW"/>
</dbReference>
<evidence type="ECO:0000259" key="10">
    <source>
        <dbReference type="PROSITE" id="PS50089"/>
    </source>
</evidence>
<dbReference type="InterPro" id="IPR001293">
    <property type="entry name" value="Znf_TRAF"/>
</dbReference>
<evidence type="ECO:0000256" key="1">
    <source>
        <dbReference type="ARBA" id="ARBA00004496"/>
    </source>
</evidence>
<feature type="zinc finger region" description="TRAF-type" evidence="7">
    <location>
        <begin position="123"/>
        <end position="165"/>
    </location>
</feature>
<dbReference type="OMA" id="CENHLNT"/>
<evidence type="ECO:0000256" key="6">
    <source>
        <dbReference type="ARBA" id="ARBA00022833"/>
    </source>
</evidence>
<keyword evidence="4" id="KW-0677">Repeat</keyword>
<protein>
    <submittedName>
        <fullName evidence="12">Uncharacterized protein</fullName>
    </submittedName>
</protein>
<feature type="zinc finger region" description="TRAF-type" evidence="7">
    <location>
        <begin position="177"/>
        <end position="236"/>
    </location>
</feature>
<feature type="region of interest" description="Disordered" evidence="9">
    <location>
        <begin position="1"/>
        <end position="25"/>
    </location>
</feature>
<dbReference type="GO" id="GO:0061630">
    <property type="term" value="F:ubiquitin protein ligase activity"/>
    <property type="evidence" value="ECO:0007669"/>
    <property type="project" value="TreeGrafter"/>
</dbReference>
<dbReference type="InterPro" id="IPR012227">
    <property type="entry name" value="TNF_rcpt-assoc_TRAF_met"/>
</dbReference>
<feature type="domain" description="TRAF-type" evidence="11">
    <location>
        <begin position="177"/>
        <end position="236"/>
    </location>
</feature>
<keyword evidence="3 7" id="KW-0479">Metal-binding</keyword>
<dbReference type="Gene3D" id="3.30.40.10">
    <property type="entry name" value="Zinc/RING finger domain, C3HC4 (zinc finger)"/>
    <property type="match status" value="3"/>
</dbReference>
<evidence type="ECO:0000313" key="13">
    <source>
        <dbReference type="Proteomes" id="UP000887568"/>
    </source>
</evidence>
<keyword evidence="2" id="KW-0963">Cytoplasm</keyword>
<dbReference type="PROSITE" id="PS00518">
    <property type="entry name" value="ZF_RING_1"/>
    <property type="match status" value="1"/>
</dbReference>
<feature type="coiled-coil region" evidence="8">
    <location>
        <begin position="279"/>
        <end position="310"/>
    </location>
</feature>
<dbReference type="FunFam" id="3.30.40.10:FF:000179">
    <property type="entry name" value="TNF receptor-associated factor"/>
    <property type="match status" value="1"/>
</dbReference>
<dbReference type="RefSeq" id="XP_038063581.1">
    <property type="nucleotide sequence ID" value="XM_038207653.1"/>
</dbReference>
<accession>A0A914AJI6</accession>
<dbReference type="InterPro" id="IPR001841">
    <property type="entry name" value="Znf_RING"/>
</dbReference>
<reference evidence="12" key="1">
    <citation type="submission" date="2022-11" db="UniProtKB">
        <authorList>
            <consortium name="EnsemblMetazoa"/>
        </authorList>
    </citation>
    <scope>IDENTIFICATION</scope>
</reference>
<dbReference type="RefSeq" id="XP_038063578.1">
    <property type="nucleotide sequence ID" value="XM_038207650.1"/>
</dbReference>
<keyword evidence="8" id="KW-0175">Coiled coil</keyword>
<evidence type="ECO:0000256" key="3">
    <source>
        <dbReference type="ARBA" id="ARBA00022723"/>
    </source>
</evidence>
<dbReference type="Proteomes" id="UP000887568">
    <property type="component" value="Unplaced"/>
</dbReference>
<dbReference type="SMART" id="SM00184">
    <property type="entry name" value="RING"/>
    <property type="match status" value="1"/>
</dbReference>
<comment type="subcellular location">
    <subcellularLocation>
        <location evidence="1">Cytoplasm</location>
    </subcellularLocation>
</comment>
<evidence type="ECO:0000256" key="8">
    <source>
        <dbReference type="SAM" id="Coils"/>
    </source>
</evidence>
<evidence type="ECO:0000256" key="4">
    <source>
        <dbReference type="ARBA" id="ARBA00022737"/>
    </source>
</evidence>
<organism evidence="12 13">
    <name type="scientific">Patiria miniata</name>
    <name type="common">Bat star</name>
    <name type="synonym">Asterina miniata</name>
    <dbReference type="NCBI Taxonomy" id="46514"/>
    <lineage>
        <taxon>Eukaryota</taxon>
        <taxon>Metazoa</taxon>
        <taxon>Echinodermata</taxon>
        <taxon>Eleutherozoa</taxon>
        <taxon>Asterozoa</taxon>
        <taxon>Asteroidea</taxon>
        <taxon>Valvatacea</taxon>
        <taxon>Valvatida</taxon>
        <taxon>Asterinidae</taxon>
        <taxon>Patiria</taxon>
    </lineage>
</organism>
<feature type="compositionally biased region" description="Basic and acidic residues" evidence="9">
    <location>
        <begin position="8"/>
        <end position="17"/>
    </location>
</feature>
<dbReference type="InterPro" id="IPR018957">
    <property type="entry name" value="Znf_C3HC4_RING-type"/>
</dbReference>
<dbReference type="InterPro" id="IPR013083">
    <property type="entry name" value="Znf_RING/FYVE/PHD"/>
</dbReference>
<keyword evidence="13" id="KW-1185">Reference proteome</keyword>
<dbReference type="PIRSF" id="PIRSF015614">
    <property type="entry name" value="TRAF"/>
    <property type="match status" value="1"/>
</dbReference>
<dbReference type="PANTHER" id="PTHR10131:SF152">
    <property type="entry name" value="TNF RECEPTOR-ASSOCIATED FACTOR 6"/>
    <property type="match status" value="1"/>
</dbReference>
<dbReference type="OrthoDB" id="10051587at2759"/>
<dbReference type="AlphaFoldDB" id="A0A914AJI6"/>